<organism evidence="1 2">
    <name type="scientific">Rubroshorea leprosula</name>
    <dbReference type="NCBI Taxonomy" id="152421"/>
    <lineage>
        <taxon>Eukaryota</taxon>
        <taxon>Viridiplantae</taxon>
        <taxon>Streptophyta</taxon>
        <taxon>Embryophyta</taxon>
        <taxon>Tracheophyta</taxon>
        <taxon>Spermatophyta</taxon>
        <taxon>Magnoliopsida</taxon>
        <taxon>eudicotyledons</taxon>
        <taxon>Gunneridae</taxon>
        <taxon>Pentapetalae</taxon>
        <taxon>rosids</taxon>
        <taxon>malvids</taxon>
        <taxon>Malvales</taxon>
        <taxon>Dipterocarpaceae</taxon>
        <taxon>Rubroshorea</taxon>
    </lineage>
</organism>
<proteinExistence type="predicted"/>
<evidence type="ECO:0000313" key="2">
    <source>
        <dbReference type="Proteomes" id="UP001054252"/>
    </source>
</evidence>
<dbReference type="EMBL" id="BPVZ01000118">
    <property type="protein sequence ID" value="GKV36808.1"/>
    <property type="molecule type" value="Genomic_DNA"/>
</dbReference>
<sequence>MSFCHHPNQIYNLARLKQFNRRGCSGPFLKTLSQS</sequence>
<accession>A0AAV5LI02</accession>
<name>A0AAV5LI02_9ROSI</name>
<comment type="caution">
    <text evidence="1">The sequence shown here is derived from an EMBL/GenBank/DDBJ whole genome shotgun (WGS) entry which is preliminary data.</text>
</comment>
<keyword evidence="2" id="KW-1185">Reference proteome</keyword>
<protein>
    <submittedName>
        <fullName evidence="1">Uncharacterized protein</fullName>
    </submittedName>
</protein>
<reference evidence="1 2" key="1">
    <citation type="journal article" date="2021" name="Commun. Biol.">
        <title>The genome of Shorea leprosula (Dipterocarpaceae) highlights the ecological relevance of drought in aseasonal tropical rainforests.</title>
        <authorList>
            <person name="Ng K.K.S."/>
            <person name="Kobayashi M.J."/>
            <person name="Fawcett J.A."/>
            <person name="Hatakeyama M."/>
            <person name="Paape T."/>
            <person name="Ng C.H."/>
            <person name="Ang C.C."/>
            <person name="Tnah L.H."/>
            <person name="Lee C.T."/>
            <person name="Nishiyama T."/>
            <person name="Sese J."/>
            <person name="O'Brien M.J."/>
            <person name="Copetti D."/>
            <person name="Mohd Noor M.I."/>
            <person name="Ong R.C."/>
            <person name="Putra M."/>
            <person name="Sireger I.Z."/>
            <person name="Indrioko S."/>
            <person name="Kosugi Y."/>
            <person name="Izuno A."/>
            <person name="Isagi Y."/>
            <person name="Lee S.L."/>
            <person name="Shimizu K.K."/>
        </authorList>
    </citation>
    <scope>NUCLEOTIDE SEQUENCE [LARGE SCALE GENOMIC DNA]</scope>
    <source>
        <strain evidence="1">214</strain>
    </source>
</reference>
<evidence type="ECO:0000313" key="1">
    <source>
        <dbReference type="EMBL" id="GKV36808.1"/>
    </source>
</evidence>
<dbReference type="AlphaFoldDB" id="A0AAV5LI02"/>
<gene>
    <name evidence="1" type="ORF">SLEP1_g44900</name>
</gene>
<dbReference type="Proteomes" id="UP001054252">
    <property type="component" value="Unassembled WGS sequence"/>
</dbReference>